<dbReference type="VEuPathDB" id="VectorBase:ISCW012167"/>
<sequence length="91" mass="10223">HPVDVTRELHFCSDFPHLVKCLRNSFISTGFTTPLGRACVEHIEAAWKVDNNSVTLKAMPHVTSAHVRPNSFEKMKVNLAFTLFSDEVLKG</sequence>
<protein>
    <recommendedName>
        <fullName evidence="1">Transposable element P transposase-like GTP-binding insertion domain-containing protein</fullName>
    </recommendedName>
</protein>
<evidence type="ECO:0000313" key="2">
    <source>
        <dbReference type="EMBL" id="EEC17196.1"/>
    </source>
</evidence>
<organism>
    <name type="scientific">Ixodes scapularis</name>
    <name type="common">Black-legged tick</name>
    <name type="synonym">Deer tick</name>
    <dbReference type="NCBI Taxonomy" id="6945"/>
    <lineage>
        <taxon>Eukaryota</taxon>
        <taxon>Metazoa</taxon>
        <taxon>Ecdysozoa</taxon>
        <taxon>Arthropoda</taxon>
        <taxon>Chelicerata</taxon>
        <taxon>Arachnida</taxon>
        <taxon>Acari</taxon>
        <taxon>Parasitiformes</taxon>
        <taxon>Ixodida</taxon>
        <taxon>Ixodoidea</taxon>
        <taxon>Ixodidae</taxon>
        <taxon>Ixodinae</taxon>
        <taxon>Ixodes</taxon>
    </lineage>
</organism>
<proteinExistence type="predicted"/>
<dbReference type="EMBL" id="DS920222">
    <property type="protein sequence ID" value="EEC17196.1"/>
    <property type="molecule type" value="Genomic_DNA"/>
</dbReference>
<dbReference type="InterPro" id="IPR048366">
    <property type="entry name" value="TNP-like_GBD"/>
</dbReference>
<evidence type="ECO:0000313" key="3">
    <source>
        <dbReference type="EnsemblMetazoa" id="ISCW012167-PA"/>
    </source>
</evidence>
<feature type="non-terminal residue" evidence="2">
    <location>
        <position position="91"/>
    </location>
</feature>
<accession>B7QEC4</accession>
<evidence type="ECO:0000259" key="1">
    <source>
        <dbReference type="Pfam" id="PF21788"/>
    </source>
</evidence>
<dbReference type="VEuPathDB" id="VectorBase:ISCI012167"/>
<reference evidence="2 4" key="1">
    <citation type="submission" date="2008-03" db="EMBL/GenBank/DDBJ databases">
        <title>Annotation of Ixodes scapularis.</title>
        <authorList>
            <consortium name="Ixodes scapularis Genome Project Consortium"/>
            <person name="Caler E."/>
            <person name="Hannick L.I."/>
            <person name="Bidwell S."/>
            <person name="Joardar V."/>
            <person name="Thiagarajan M."/>
            <person name="Amedeo P."/>
            <person name="Galinsky K.J."/>
            <person name="Schobel S."/>
            <person name="Inman J."/>
            <person name="Hostetler J."/>
            <person name="Miller J."/>
            <person name="Hammond M."/>
            <person name="Megy K."/>
            <person name="Lawson D."/>
            <person name="Kodira C."/>
            <person name="Sutton G."/>
            <person name="Meyer J."/>
            <person name="Hill C.A."/>
            <person name="Birren B."/>
            <person name="Nene V."/>
            <person name="Collins F."/>
            <person name="Alarcon-Chaidez F."/>
            <person name="Wikel S."/>
            <person name="Strausberg R."/>
        </authorList>
    </citation>
    <scope>NUCLEOTIDE SEQUENCE [LARGE SCALE GENOMIC DNA]</scope>
    <source>
        <strain evidence="4">Wikel</strain>
        <strain evidence="2">Wikel colony</strain>
    </source>
</reference>
<dbReference type="HOGENOM" id="CLU_2433158_0_0_1"/>
<evidence type="ECO:0000313" key="4">
    <source>
        <dbReference type="Proteomes" id="UP000001555"/>
    </source>
</evidence>
<dbReference type="Pfam" id="PF21788">
    <property type="entry name" value="TNP-like_GBD"/>
    <property type="match status" value="1"/>
</dbReference>
<reference evidence="3" key="2">
    <citation type="submission" date="2020-05" db="UniProtKB">
        <authorList>
            <consortium name="EnsemblMetazoa"/>
        </authorList>
    </citation>
    <scope>IDENTIFICATION</scope>
    <source>
        <strain evidence="3">wikel</strain>
    </source>
</reference>
<dbReference type="EnsemblMetazoa" id="ISCW012167-RA">
    <property type="protein sequence ID" value="ISCW012167-PA"/>
    <property type="gene ID" value="ISCW012167"/>
</dbReference>
<dbReference type="InParanoid" id="B7QEC4"/>
<dbReference type="PaxDb" id="6945-B7QEC4"/>
<dbReference type="Proteomes" id="UP000001555">
    <property type="component" value="Unassembled WGS sequence"/>
</dbReference>
<keyword evidence="4" id="KW-1185">Reference proteome</keyword>
<feature type="domain" description="Transposable element P transposase-like GTP-binding insertion" evidence="1">
    <location>
        <begin position="17"/>
        <end position="88"/>
    </location>
</feature>
<gene>
    <name evidence="2" type="ORF">IscW_ISCW012167</name>
</gene>
<dbReference type="EMBL" id="ABJB010507661">
    <property type="status" value="NOT_ANNOTATED_CDS"/>
    <property type="molecule type" value="Genomic_DNA"/>
</dbReference>
<name>B7QEC4_IXOSC</name>
<dbReference type="AlphaFoldDB" id="B7QEC4"/>
<feature type="non-terminal residue" evidence="2">
    <location>
        <position position="1"/>
    </location>
</feature>